<reference evidence="3" key="1">
    <citation type="submission" date="2023-10" db="EMBL/GenBank/DDBJ databases">
        <title>Chromosome-level genome of the transformable northern wattle, Acacia crassicarpa.</title>
        <authorList>
            <person name="Massaro I."/>
            <person name="Sinha N.R."/>
            <person name="Poethig S."/>
            <person name="Leichty A.R."/>
        </authorList>
    </citation>
    <scope>NUCLEOTIDE SEQUENCE</scope>
    <source>
        <strain evidence="3">Acra3RX</strain>
        <tissue evidence="3">Leaf</tissue>
    </source>
</reference>
<dbReference type="PANTHER" id="PTHR47434">
    <property type="entry name" value="PROTEIN PTST HOMOLOG 3, CHLOROPLASTIC"/>
    <property type="match status" value="1"/>
</dbReference>
<evidence type="ECO:0000259" key="2">
    <source>
        <dbReference type="Pfam" id="PF16561"/>
    </source>
</evidence>
<keyword evidence="4" id="KW-1185">Reference proteome</keyword>
<gene>
    <name evidence="3" type="ORF">QN277_004221</name>
</gene>
<organism evidence="3 4">
    <name type="scientific">Acacia crassicarpa</name>
    <name type="common">northern wattle</name>
    <dbReference type="NCBI Taxonomy" id="499986"/>
    <lineage>
        <taxon>Eukaryota</taxon>
        <taxon>Viridiplantae</taxon>
        <taxon>Streptophyta</taxon>
        <taxon>Embryophyta</taxon>
        <taxon>Tracheophyta</taxon>
        <taxon>Spermatophyta</taxon>
        <taxon>Magnoliopsida</taxon>
        <taxon>eudicotyledons</taxon>
        <taxon>Gunneridae</taxon>
        <taxon>Pentapetalae</taxon>
        <taxon>rosids</taxon>
        <taxon>fabids</taxon>
        <taxon>Fabales</taxon>
        <taxon>Fabaceae</taxon>
        <taxon>Caesalpinioideae</taxon>
        <taxon>mimosoid clade</taxon>
        <taxon>Acacieae</taxon>
        <taxon>Acacia</taxon>
    </lineage>
</organism>
<accession>A0AAE1IZY1</accession>
<dbReference type="EMBL" id="JAWXYG010000010">
    <property type="protein sequence ID" value="KAK4261186.1"/>
    <property type="molecule type" value="Genomic_DNA"/>
</dbReference>
<dbReference type="GO" id="GO:0009507">
    <property type="term" value="C:chloroplast"/>
    <property type="evidence" value="ECO:0007669"/>
    <property type="project" value="UniProtKB-ARBA"/>
</dbReference>
<evidence type="ECO:0000313" key="3">
    <source>
        <dbReference type="EMBL" id="KAK4261186.1"/>
    </source>
</evidence>
<dbReference type="InterPro" id="IPR013783">
    <property type="entry name" value="Ig-like_fold"/>
</dbReference>
<evidence type="ECO:0000256" key="1">
    <source>
        <dbReference type="SAM" id="MobiDB-lite"/>
    </source>
</evidence>
<name>A0AAE1IZY1_9FABA</name>
<comment type="caution">
    <text evidence="3">The sequence shown here is derived from an EMBL/GenBank/DDBJ whole genome shotgun (WGS) entry which is preliminary data.</text>
</comment>
<dbReference type="InterPro" id="IPR032640">
    <property type="entry name" value="AMPK1_CBM"/>
</dbReference>
<dbReference type="InterPro" id="IPR014756">
    <property type="entry name" value="Ig_E-set"/>
</dbReference>
<dbReference type="Proteomes" id="UP001293593">
    <property type="component" value="Unassembled WGS sequence"/>
</dbReference>
<dbReference type="SUPFAM" id="SSF81296">
    <property type="entry name" value="E set domains"/>
    <property type="match status" value="1"/>
</dbReference>
<proteinExistence type="predicted"/>
<feature type="region of interest" description="Disordered" evidence="1">
    <location>
        <begin position="232"/>
        <end position="261"/>
    </location>
</feature>
<dbReference type="CDD" id="cd02859">
    <property type="entry name" value="E_set_AMPKbeta_like_N"/>
    <property type="match status" value="1"/>
</dbReference>
<dbReference type="PANTHER" id="PTHR47434:SF1">
    <property type="entry name" value="PROTEIN PTST HOMOLOG 2, CHLOROPLASTIC"/>
    <property type="match status" value="1"/>
</dbReference>
<sequence>MHSLTSSAFLLLPHNSSADLSSLHFPSVFFVVDSRLRRRTMLPQFAALNLVKETGPLLGCSDSFRRGNCYKGGLYWGYSGFLRRCKDLDFEGDFSLEAEILEFMNNSKNPKAFPTKKEFIDSGRMDLVDAISKKGGWLAFGWDLDEENEEGPGEVLVKDDDLLTKHECDVKHERIKIESQEIRGSGRFFPSANYSQPALSPGRSVEIPEQSGIEGILNRLEKERNSVLGFGFRHTEDNVSPGDSEDKEESHHKSTINSVAADLDKSTKTTLVNSNSSPFGGFSSKLGHHQSLTGDHDLRTSLQTDTWRSWIIQRNGSSFENFEVAEVASSATCQEDGANVSGNGILKIRQFSATPINREEDSSPLGGKGNYKEIKSRIQQLESELSSVLQTLRSGVDEVGIPKGWKRSSDDVQKLSDAWEFQENEILKAKDSLRSIRAKLAVLEGKTTMATIDANKTIEEKQKRIDKTYRALRFLKTTCVVWPNPASEVLLAGSFDGWSSKRKMEKSDTGVFSLCLQLYPGKYEIKFIVDGEWKIDPLRPVVHNDGYENNLLIIQE</sequence>
<feature type="domain" description="AMP-activated protein kinase glycogen-binding" evidence="2">
    <location>
        <begin position="478"/>
        <end position="555"/>
    </location>
</feature>
<dbReference type="AlphaFoldDB" id="A0AAE1IZY1"/>
<dbReference type="Pfam" id="PF16561">
    <property type="entry name" value="AMPK1_CBM"/>
    <property type="match status" value="1"/>
</dbReference>
<evidence type="ECO:0000313" key="4">
    <source>
        <dbReference type="Proteomes" id="UP001293593"/>
    </source>
</evidence>
<dbReference type="Gene3D" id="2.60.40.10">
    <property type="entry name" value="Immunoglobulins"/>
    <property type="match status" value="1"/>
</dbReference>
<protein>
    <recommendedName>
        <fullName evidence="2">AMP-activated protein kinase glycogen-binding domain-containing protein</fullName>
    </recommendedName>
</protein>